<dbReference type="EMBL" id="OKRB01000133">
    <property type="protein sequence ID" value="SPE29861.1"/>
    <property type="molecule type" value="Genomic_DNA"/>
</dbReference>
<accession>A0A2N9M319</accession>
<dbReference type="InterPro" id="IPR017853">
    <property type="entry name" value="GH"/>
</dbReference>
<dbReference type="Proteomes" id="UP000239735">
    <property type="component" value="Unassembled WGS sequence"/>
</dbReference>
<evidence type="ECO:0008006" key="3">
    <source>
        <dbReference type="Google" id="ProtNLM"/>
    </source>
</evidence>
<dbReference type="Gene3D" id="3.20.20.80">
    <property type="entry name" value="Glycosidases"/>
    <property type="match status" value="1"/>
</dbReference>
<sequence length="491" mass="54860">MDRRTFIQSASAAALAAAVPASHGTDAQVTSKMIGLQVGAVSFVDEGVEKALDEFQHDAAINTLFIATFTYGRGIAGRQVPGQPLPDHGKQEYDTDTFHGGCFTAVNPKYFADTVFKNFRAPDFGNYDVLEAVLPSARKRGLKTICWFEDVFRKDLPNIQQLEEVELSGENAVTLCFNNPNYRNWLLGISEDWVRSYDIDGVMWGSERQGAFSNMLGASAGRAEGGHVTCFCQYCVAKAKSRGIDADRARRGFLELQKFVTAAHQSQRPVDGYYVTVWRLMLHYPELLAWEMLWTDSLRETYAAIYEKIKSVKPCIQVGWHIWHNNSFNPIYRAEQDLATIAPHSDFLKIVMYHNCAGERMAGYIDNVGTSIYGDIPKQELLDFHYRVLNYQERGLAEIPYTGFSADYVLRETKRAREGLQGTKTLLWPGIDVDIPTAENHSKCTPFGTEDAVLAAFHGGADGVLISRKYSEMKLTNLKAVGAAIQKLELA</sequence>
<dbReference type="SUPFAM" id="SSF51445">
    <property type="entry name" value="(Trans)glycosidases"/>
    <property type="match status" value="1"/>
</dbReference>
<gene>
    <name evidence="1" type="ORF">SBA5_720032</name>
</gene>
<protein>
    <recommendedName>
        <fullName evidence="3">Twin-arginine translocation signal domain-containing protein</fullName>
    </recommendedName>
</protein>
<evidence type="ECO:0000313" key="1">
    <source>
        <dbReference type="EMBL" id="SPE29861.1"/>
    </source>
</evidence>
<dbReference type="OrthoDB" id="144574at2"/>
<reference evidence="2" key="1">
    <citation type="submission" date="2018-02" db="EMBL/GenBank/DDBJ databases">
        <authorList>
            <person name="Hausmann B."/>
        </authorList>
    </citation>
    <scope>NUCLEOTIDE SEQUENCE [LARGE SCALE GENOMIC DNA]</scope>
    <source>
        <strain evidence="2">Peat soil MAG SbA5</strain>
    </source>
</reference>
<dbReference type="AlphaFoldDB" id="A0A2N9M319"/>
<evidence type="ECO:0000313" key="2">
    <source>
        <dbReference type="Proteomes" id="UP000239735"/>
    </source>
</evidence>
<name>A0A2N9M319_9BACT</name>
<proteinExistence type="predicted"/>
<organism evidence="1 2">
    <name type="scientific">Candidatus Sulfuritelmatomonas gaucii</name>
    <dbReference type="NCBI Taxonomy" id="2043161"/>
    <lineage>
        <taxon>Bacteria</taxon>
        <taxon>Pseudomonadati</taxon>
        <taxon>Acidobacteriota</taxon>
        <taxon>Terriglobia</taxon>
        <taxon>Terriglobales</taxon>
        <taxon>Acidobacteriaceae</taxon>
        <taxon>Candidatus Sulfuritelmatomonas</taxon>
    </lineage>
</organism>